<comment type="caution">
    <text evidence="1">The sequence shown here is derived from an EMBL/GenBank/DDBJ whole genome shotgun (WGS) entry which is preliminary data.</text>
</comment>
<evidence type="ECO:0000313" key="1">
    <source>
        <dbReference type="EMBL" id="KAL0065049.1"/>
    </source>
</evidence>
<evidence type="ECO:0000313" key="2">
    <source>
        <dbReference type="Proteomes" id="UP001437256"/>
    </source>
</evidence>
<reference evidence="1 2" key="1">
    <citation type="submission" date="2024-05" db="EMBL/GenBank/DDBJ databases">
        <title>A draft genome resource for the thread blight pathogen Marasmius tenuissimus strain MS-2.</title>
        <authorList>
            <person name="Yulfo-Soto G.E."/>
            <person name="Baruah I.K."/>
            <person name="Amoako-Attah I."/>
            <person name="Bukari Y."/>
            <person name="Meinhardt L.W."/>
            <person name="Bailey B.A."/>
            <person name="Cohen S.P."/>
        </authorList>
    </citation>
    <scope>NUCLEOTIDE SEQUENCE [LARGE SCALE GENOMIC DNA]</scope>
    <source>
        <strain evidence="1 2">MS-2</strain>
    </source>
</reference>
<protein>
    <submittedName>
        <fullName evidence="1">Uncharacterized protein</fullName>
    </submittedName>
</protein>
<dbReference type="EMBL" id="JBBXMP010000052">
    <property type="protein sequence ID" value="KAL0065049.1"/>
    <property type="molecule type" value="Genomic_DNA"/>
</dbReference>
<feature type="non-terminal residue" evidence="1">
    <location>
        <position position="220"/>
    </location>
</feature>
<gene>
    <name evidence="1" type="ORF">AAF712_007884</name>
</gene>
<name>A0ABR2ZW92_9AGAR</name>
<dbReference type="Proteomes" id="UP001437256">
    <property type="component" value="Unassembled WGS sequence"/>
</dbReference>
<organism evidence="1 2">
    <name type="scientific">Marasmius tenuissimus</name>
    <dbReference type="NCBI Taxonomy" id="585030"/>
    <lineage>
        <taxon>Eukaryota</taxon>
        <taxon>Fungi</taxon>
        <taxon>Dikarya</taxon>
        <taxon>Basidiomycota</taxon>
        <taxon>Agaricomycotina</taxon>
        <taxon>Agaricomycetes</taxon>
        <taxon>Agaricomycetidae</taxon>
        <taxon>Agaricales</taxon>
        <taxon>Marasmiineae</taxon>
        <taxon>Marasmiaceae</taxon>
        <taxon>Marasmius</taxon>
    </lineage>
</organism>
<keyword evidence="2" id="KW-1185">Reference proteome</keyword>
<proteinExistence type="predicted"/>
<sequence length="220" mass="25443">MICYFQTPSRRLHLESSRGLHESEEDRTQFDVLEHAAILKISGYGDWPFGQILEDPLCSFTFRLTWCHCDLDADLAASSPSHRHFEAACIRTLKTLVAQEFKYSIWTASELYTFERLVDSSLFQHCAFGSELFAQCRELFPLKGKIVSLDRALYTEGGFDSHSTVSQIFKKLDISRTGIERRRKKVLDWVKTCPQQYDSEAEELESRVVSFFDDLSFKGR</sequence>
<accession>A0ABR2ZW92</accession>